<dbReference type="EMBL" id="PFBX01000006">
    <property type="protein sequence ID" value="PIT87794.1"/>
    <property type="molecule type" value="Genomic_DNA"/>
</dbReference>
<comment type="caution">
    <text evidence="1">The sequence shown here is derived from an EMBL/GenBank/DDBJ whole genome shotgun (WGS) entry which is preliminary data.</text>
</comment>
<sequence length="254" mass="28946">MINDYLELPFVGVSGVRCPYYIGKKSLQRGQLRVLIGKGAPREIVEEAKIISIQYSHGIFDKHGLCHIPPEKKANELKNYLIDTGLGIDCSGFVIQVLDEHYLETKNIRLSRALHIAPAKHFIRYLISRLRPVENISVRVLADERNSEPVRSLNNIHAGDLVIMLDTGRNHKRDHILLITQVTDKSIFYAHARAWSNEGKYGHGVAVGEIQIVNPAKKNLLDQNWLERGYQAEKNETYLEAKNAKVLQIRRLKI</sequence>
<organism evidence="1 2">
    <name type="scientific">Candidatus Magasanikbacteria bacterium CG10_big_fil_rev_8_21_14_0_10_40_10</name>
    <dbReference type="NCBI Taxonomy" id="1974648"/>
    <lineage>
        <taxon>Bacteria</taxon>
        <taxon>Candidatus Magasanikiibacteriota</taxon>
    </lineage>
</organism>
<evidence type="ECO:0000313" key="2">
    <source>
        <dbReference type="Proteomes" id="UP000231183"/>
    </source>
</evidence>
<evidence type="ECO:0000313" key="1">
    <source>
        <dbReference type="EMBL" id="PIT87794.1"/>
    </source>
</evidence>
<name>A0A2M6W4T2_9BACT</name>
<accession>A0A2M6W4T2</accession>
<proteinExistence type="predicted"/>
<dbReference type="AlphaFoldDB" id="A0A2M6W4T2"/>
<reference evidence="2" key="1">
    <citation type="submission" date="2017-09" db="EMBL/GenBank/DDBJ databases">
        <title>Depth-based differentiation of microbial function through sediment-hosted aquifers and enrichment of novel symbionts in the deep terrestrial subsurface.</title>
        <authorList>
            <person name="Probst A.J."/>
            <person name="Ladd B."/>
            <person name="Jarett J.K."/>
            <person name="Geller-Mcgrath D.E."/>
            <person name="Sieber C.M.K."/>
            <person name="Emerson J.B."/>
            <person name="Anantharaman K."/>
            <person name="Thomas B.C."/>
            <person name="Malmstrom R."/>
            <person name="Stieglmeier M."/>
            <person name="Klingl A."/>
            <person name="Woyke T."/>
            <person name="Ryan C.M."/>
            <person name="Banfield J.F."/>
        </authorList>
    </citation>
    <scope>NUCLEOTIDE SEQUENCE [LARGE SCALE GENOMIC DNA]</scope>
</reference>
<dbReference type="Proteomes" id="UP000231183">
    <property type="component" value="Unassembled WGS sequence"/>
</dbReference>
<protein>
    <submittedName>
        <fullName evidence="1">Uncharacterized protein</fullName>
    </submittedName>
</protein>
<gene>
    <name evidence="1" type="ORF">COU31_01030</name>
</gene>